<dbReference type="InterPro" id="IPR050275">
    <property type="entry name" value="PGM_Phosphatase"/>
</dbReference>
<proteinExistence type="predicted"/>
<dbReference type="AlphaFoldDB" id="A0A9P4N8E5"/>
<dbReference type="Pfam" id="PF00300">
    <property type="entry name" value="His_Phos_1"/>
    <property type="match status" value="1"/>
</dbReference>
<dbReference type="SUPFAM" id="SSF53254">
    <property type="entry name" value="Phosphoglycerate mutase-like"/>
    <property type="match status" value="1"/>
</dbReference>
<dbReference type="PANTHER" id="PTHR48100">
    <property type="entry name" value="BROAD-SPECIFICITY PHOSPHATASE YOR283W-RELATED"/>
    <property type="match status" value="1"/>
</dbReference>
<dbReference type="Proteomes" id="UP000800093">
    <property type="component" value="Unassembled WGS sequence"/>
</dbReference>
<dbReference type="InterPro" id="IPR029033">
    <property type="entry name" value="His_PPase_superfam"/>
</dbReference>
<comment type="caution">
    <text evidence="2">The sequence shown here is derived from an EMBL/GenBank/DDBJ whole genome shotgun (WGS) entry which is preliminary data.</text>
</comment>
<organism evidence="2 3">
    <name type="scientific">Lojkania enalia</name>
    <dbReference type="NCBI Taxonomy" id="147567"/>
    <lineage>
        <taxon>Eukaryota</taxon>
        <taxon>Fungi</taxon>
        <taxon>Dikarya</taxon>
        <taxon>Ascomycota</taxon>
        <taxon>Pezizomycotina</taxon>
        <taxon>Dothideomycetes</taxon>
        <taxon>Pleosporomycetidae</taxon>
        <taxon>Pleosporales</taxon>
        <taxon>Pleosporales incertae sedis</taxon>
        <taxon>Lojkania</taxon>
    </lineage>
</organism>
<dbReference type="EMBL" id="ML986616">
    <property type="protein sequence ID" value="KAF2264461.1"/>
    <property type="molecule type" value="Genomic_DNA"/>
</dbReference>
<dbReference type="OrthoDB" id="496981at2759"/>
<protein>
    <submittedName>
        <fullName evidence="2">Phosphoglycerate mutase-like protein</fullName>
    </submittedName>
</protein>
<reference evidence="3" key="1">
    <citation type="journal article" date="2020" name="Stud. Mycol.">
        <title>101 Dothideomycetes genomes: A test case for predicting lifestyles and emergence of pathogens.</title>
        <authorList>
            <person name="Haridas S."/>
            <person name="Albert R."/>
            <person name="Binder M."/>
            <person name="Bloem J."/>
            <person name="LaButti K."/>
            <person name="Salamov A."/>
            <person name="Andreopoulos B."/>
            <person name="Baker S."/>
            <person name="Barry K."/>
            <person name="Bills G."/>
            <person name="Bluhm B."/>
            <person name="Cannon C."/>
            <person name="Castanera R."/>
            <person name="Culley D."/>
            <person name="Daum C."/>
            <person name="Ezra D."/>
            <person name="Gonzalez J."/>
            <person name="Henrissat B."/>
            <person name="Kuo A."/>
            <person name="Liang C."/>
            <person name="Lipzen A."/>
            <person name="Lutzoni F."/>
            <person name="Magnuson J."/>
            <person name="Mondo S."/>
            <person name="Nolan M."/>
            <person name="Ohm R."/>
            <person name="Pangilinan J."/>
            <person name="Park H.-J."/>
            <person name="Ramirez L."/>
            <person name="Alfaro M."/>
            <person name="Sun H."/>
            <person name="Tritt A."/>
            <person name="Yoshinaga Y."/>
            <person name="Zwiers L.-H."/>
            <person name="Turgeon B."/>
            <person name="Goodwin S."/>
            <person name="Spatafora J."/>
            <person name="Crous P."/>
            <person name="Grigoriev I."/>
        </authorList>
    </citation>
    <scope>NUCLEOTIDE SEQUENCE [LARGE SCALE GENOMIC DNA]</scope>
    <source>
        <strain evidence="3">CBS 304.66</strain>
    </source>
</reference>
<name>A0A9P4N8E5_9PLEO</name>
<dbReference type="InterPro" id="IPR013078">
    <property type="entry name" value="His_Pase_superF_clade-1"/>
</dbReference>
<evidence type="ECO:0000256" key="1">
    <source>
        <dbReference type="SAM" id="SignalP"/>
    </source>
</evidence>
<keyword evidence="1" id="KW-0732">Signal</keyword>
<dbReference type="PANTHER" id="PTHR48100:SF32">
    <property type="entry name" value="ANCHORED PROTEIN, PUTATIVE (AFU_ORTHOLOGUE AFUA_1G10590)-RELATED"/>
    <property type="match status" value="1"/>
</dbReference>
<dbReference type="GO" id="GO:0005737">
    <property type="term" value="C:cytoplasm"/>
    <property type="evidence" value="ECO:0007669"/>
    <property type="project" value="TreeGrafter"/>
</dbReference>
<feature type="signal peptide" evidence="1">
    <location>
        <begin position="1"/>
        <end position="21"/>
    </location>
</feature>
<dbReference type="GO" id="GO:0016791">
    <property type="term" value="F:phosphatase activity"/>
    <property type="evidence" value="ECO:0007669"/>
    <property type="project" value="TreeGrafter"/>
</dbReference>
<dbReference type="CDD" id="cd07067">
    <property type="entry name" value="HP_PGM_like"/>
    <property type="match status" value="1"/>
</dbReference>
<sequence>MVPSPLVLGLAAIASAAGVSAHGYHKSHINYTVVPGIFLQDDPATDPSTFNFTASNFGLIDRDYPHVKKQRHSTQWERLAKYIKELNAKAKRNERYSLLFLGRHGEGFHNAAESYFGTPAWNCYWGPMDGNETVTWADAHLTDVGIDQALTVNKFWKHLIKDERIMPPETYYTSPLYRCLDTARLTFSGLKLPRKNPFIPIVKEYLREGISARTCDRRSSRSYIHRHFPKYKFEKGFPEHDPFWTPLHSETSKDQDIRSKKLLDDVFTSDDSTYISITAHSGEIASLLRVLGHQPFRLSTGAALPVLVKVTTLQGEGPATTTEPYAPYKTCATAPTIRDPSCNDCSCCT</sequence>
<dbReference type="Gene3D" id="3.40.50.1240">
    <property type="entry name" value="Phosphoglycerate mutase-like"/>
    <property type="match status" value="1"/>
</dbReference>
<feature type="chain" id="PRO_5040514085" evidence="1">
    <location>
        <begin position="22"/>
        <end position="349"/>
    </location>
</feature>
<evidence type="ECO:0000313" key="3">
    <source>
        <dbReference type="Proteomes" id="UP000800093"/>
    </source>
</evidence>
<evidence type="ECO:0000313" key="2">
    <source>
        <dbReference type="EMBL" id="KAF2264461.1"/>
    </source>
</evidence>
<keyword evidence="3" id="KW-1185">Reference proteome</keyword>
<gene>
    <name evidence="2" type="ORF">CC78DRAFT_580535</name>
</gene>
<accession>A0A9P4N8E5</accession>